<feature type="compositionally biased region" description="Basic and acidic residues" evidence="1">
    <location>
        <begin position="17"/>
        <end position="32"/>
    </location>
</feature>
<reference evidence="2 3" key="1">
    <citation type="submission" date="2015-11" db="EMBL/GenBank/DDBJ databases">
        <title>A Two-component Flavoprotein Monooxygenase System MeaXY Responsible for para-Hydroxylation of 2-Methyl-6-ethylaniline and 2,6-Diethylaniline in Sphingobium baderi DE-13.</title>
        <authorList>
            <person name="Cheng M."/>
            <person name="Meng Q."/>
            <person name="Yang Y."/>
            <person name="Chu C."/>
            <person name="Yan X."/>
            <person name="He J."/>
            <person name="Li S."/>
        </authorList>
    </citation>
    <scope>NUCLEOTIDE SEQUENCE [LARGE SCALE GENOMIC DNA]</scope>
    <source>
        <strain evidence="2 3">DE-13</strain>
    </source>
</reference>
<feature type="compositionally biased region" description="Basic and acidic residues" evidence="1">
    <location>
        <begin position="98"/>
        <end position="122"/>
    </location>
</feature>
<organism evidence="2 3">
    <name type="scientific">Sphingobium baderi</name>
    <dbReference type="NCBI Taxonomy" id="1332080"/>
    <lineage>
        <taxon>Bacteria</taxon>
        <taxon>Pseudomonadati</taxon>
        <taxon>Pseudomonadota</taxon>
        <taxon>Alphaproteobacteria</taxon>
        <taxon>Sphingomonadales</taxon>
        <taxon>Sphingomonadaceae</taxon>
        <taxon>Sphingobium</taxon>
    </lineage>
</organism>
<feature type="region of interest" description="Disordered" evidence="1">
    <location>
        <begin position="64"/>
        <end position="86"/>
    </location>
</feature>
<evidence type="ECO:0000256" key="1">
    <source>
        <dbReference type="SAM" id="MobiDB-lite"/>
    </source>
</evidence>
<dbReference type="AlphaFoldDB" id="A0A0S3EUG6"/>
<dbReference type="EMBL" id="CP013264">
    <property type="protein sequence ID" value="ALR19065.1"/>
    <property type="molecule type" value="Genomic_DNA"/>
</dbReference>
<dbReference type="KEGG" id="sbd:ATN00_00800"/>
<sequence length="139" mass="14743">MTCGGSERAELAPARHPAVDKSRVAREHDPRTKSQPLHYAGPIALEHRLCLVANVETQGNGIGLLQVQDDSPPPPRVQPFGRGIAGPLTLDPQNVSTHIREHHPGEGGRAKASELDNTDGRKGAFGVAHFGSSLSSRPA</sequence>
<evidence type="ECO:0000313" key="2">
    <source>
        <dbReference type="EMBL" id="ALR19065.1"/>
    </source>
</evidence>
<feature type="region of interest" description="Disordered" evidence="1">
    <location>
        <begin position="1"/>
        <end position="39"/>
    </location>
</feature>
<feature type="region of interest" description="Disordered" evidence="1">
    <location>
        <begin position="98"/>
        <end position="139"/>
    </location>
</feature>
<accession>A0A0S3EUG6</accession>
<proteinExistence type="predicted"/>
<protein>
    <submittedName>
        <fullName evidence="2">Uncharacterized protein</fullName>
    </submittedName>
</protein>
<evidence type="ECO:0000313" key="3">
    <source>
        <dbReference type="Proteomes" id="UP000056968"/>
    </source>
</evidence>
<name>A0A0S3EUG6_9SPHN</name>
<keyword evidence="3" id="KW-1185">Reference proteome</keyword>
<gene>
    <name evidence="2" type="ORF">ATN00_00800</name>
</gene>
<dbReference type="Proteomes" id="UP000056968">
    <property type="component" value="Chromosome"/>
</dbReference>